<proteinExistence type="predicted"/>
<feature type="region of interest" description="Disordered" evidence="1">
    <location>
        <begin position="45"/>
        <end position="67"/>
    </location>
</feature>
<dbReference type="EMBL" id="JAMKFB020000766">
    <property type="protein sequence ID" value="KAL0147322.1"/>
    <property type="molecule type" value="Genomic_DNA"/>
</dbReference>
<evidence type="ECO:0000313" key="2">
    <source>
        <dbReference type="EMBL" id="KAL0147322.1"/>
    </source>
</evidence>
<gene>
    <name evidence="2" type="ORF">M9458_057372</name>
</gene>
<evidence type="ECO:0000313" key="3">
    <source>
        <dbReference type="Proteomes" id="UP001529510"/>
    </source>
</evidence>
<dbReference type="AlphaFoldDB" id="A0ABD0MEB0"/>
<feature type="non-terminal residue" evidence="2">
    <location>
        <position position="1"/>
    </location>
</feature>
<keyword evidence="3" id="KW-1185">Reference proteome</keyword>
<evidence type="ECO:0000256" key="1">
    <source>
        <dbReference type="SAM" id="MobiDB-lite"/>
    </source>
</evidence>
<accession>A0ABD0MEB0</accession>
<reference evidence="2 3" key="1">
    <citation type="submission" date="2024-05" db="EMBL/GenBank/DDBJ databases">
        <title>Genome sequencing and assembly of Indian major carp, Cirrhinus mrigala (Hamilton, 1822).</title>
        <authorList>
            <person name="Mohindra V."/>
            <person name="Chowdhury L.M."/>
            <person name="Lal K."/>
            <person name="Jena J.K."/>
        </authorList>
    </citation>
    <scope>NUCLEOTIDE SEQUENCE [LARGE SCALE GENOMIC DNA]</scope>
    <source>
        <strain evidence="2">CM1030</strain>
        <tissue evidence="2">Blood</tissue>
    </source>
</reference>
<name>A0ABD0MEB0_CIRMR</name>
<feature type="compositionally biased region" description="Basic and acidic residues" evidence="1">
    <location>
        <begin position="45"/>
        <end position="56"/>
    </location>
</feature>
<comment type="caution">
    <text evidence="2">The sequence shown here is derived from an EMBL/GenBank/DDBJ whole genome shotgun (WGS) entry which is preliminary data.</text>
</comment>
<sequence>IPYKFRRVTRHAVFVTDPRNRRQIMRPIEERCAMTFISDRVYDDRTRGEKSPEKSHRLNIAANFDGS</sequence>
<protein>
    <submittedName>
        <fullName evidence="2">Uncharacterized protein</fullName>
    </submittedName>
</protein>
<organism evidence="2 3">
    <name type="scientific">Cirrhinus mrigala</name>
    <name type="common">Mrigala</name>
    <dbReference type="NCBI Taxonomy" id="683832"/>
    <lineage>
        <taxon>Eukaryota</taxon>
        <taxon>Metazoa</taxon>
        <taxon>Chordata</taxon>
        <taxon>Craniata</taxon>
        <taxon>Vertebrata</taxon>
        <taxon>Euteleostomi</taxon>
        <taxon>Actinopterygii</taxon>
        <taxon>Neopterygii</taxon>
        <taxon>Teleostei</taxon>
        <taxon>Ostariophysi</taxon>
        <taxon>Cypriniformes</taxon>
        <taxon>Cyprinidae</taxon>
        <taxon>Labeoninae</taxon>
        <taxon>Labeonini</taxon>
        <taxon>Cirrhinus</taxon>
    </lineage>
</organism>
<dbReference type="Proteomes" id="UP001529510">
    <property type="component" value="Unassembled WGS sequence"/>
</dbReference>